<sequence length="88" mass="10154">MTDRPCDIRTGFLFPHCVTCGGNEYLDNFRCADWAERLSAANLVRNVADFVREIQAIFPEIEIQPKHVARRFAITQEESRKVLKSLDL</sequence>
<organism evidence="1 2">
    <name type="scientific">Martelella mediterranea</name>
    <dbReference type="NCBI Taxonomy" id="293089"/>
    <lineage>
        <taxon>Bacteria</taxon>
        <taxon>Pseudomonadati</taxon>
        <taxon>Pseudomonadota</taxon>
        <taxon>Alphaproteobacteria</taxon>
        <taxon>Hyphomicrobiales</taxon>
        <taxon>Aurantimonadaceae</taxon>
        <taxon>Martelella</taxon>
    </lineage>
</organism>
<dbReference type="EMBL" id="SMAR01000033">
    <property type="protein sequence ID" value="TCT34613.1"/>
    <property type="molecule type" value="Genomic_DNA"/>
</dbReference>
<comment type="caution">
    <text evidence="1">The sequence shown here is derived from an EMBL/GenBank/DDBJ whole genome shotgun (WGS) entry which is preliminary data.</text>
</comment>
<dbReference type="Proteomes" id="UP000295097">
    <property type="component" value="Unassembled WGS sequence"/>
</dbReference>
<dbReference type="RefSeq" id="WP_132313632.1">
    <property type="nucleotide sequence ID" value="NZ_SMAR01000033.1"/>
</dbReference>
<keyword evidence="2" id="KW-1185">Reference proteome</keyword>
<name>A0A4R3NI23_9HYPH</name>
<evidence type="ECO:0000313" key="1">
    <source>
        <dbReference type="EMBL" id="TCT34613.1"/>
    </source>
</evidence>
<proteinExistence type="predicted"/>
<protein>
    <submittedName>
        <fullName evidence="1">Uncharacterized protein</fullName>
    </submittedName>
</protein>
<evidence type="ECO:0000313" key="2">
    <source>
        <dbReference type="Proteomes" id="UP000295097"/>
    </source>
</evidence>
<gene>
    <name evidence="1" type="ORF">EDC90_10337</name>
</gene>
<dbReference type="AlphaFoldDB" id="A0A4R3NI23"/>
<reference evidence="1 2" key="1">
    <citation type="submission" date="2019-03" db="EMBL/GenBank/DDBJ databases">
        <title>Freshwater and sediment microbial communities from various areas in North America, analyzing microbe dynamics in response to fracking.</title>
        <authorList>
            <person name="Lamendella R."/>
        </authorList>
    </citation>
    <scope>NUCLEOTIDE SEQUENCE [LARGE SCALE GENOMIC DNA]</scope>
    <source>
        <strain evidence="1 2">175.2</strain>
    </source>
</reference>
<accession>A0A4R3NI23</accession>